<keyword evidence="4" id="KW-0472">Membrane</keyword>
<organism evidence="5 6">
    <name type="scientific">Pyrus ussuriensis x Pyrus communis</name>
    <dbReference type="NCBI Taxonomy" id="2448454"/>
    <lineage>
        <taxon>Eukaryota</taxon>
        <taxon>Viridiplantae</taxon>
        <taxon>Streptophyta</taxon>
        <taxon>Embryophyta</taxon>
        <taxon>Tracheophyta</taxon>
        <taxon>Spermatophyta</taxon>
        <taxon>Magnoliopsida</taxon>
        <taxon>eudicotyledons</taxon>
        <taxon>Gunneridae</taxon>
        <taxon>Pentapetalae</taxon>
        <taxon>rosids</taxon>
        <taxon>fabids</taxon>
        <taxon>Rosales</taxon>
        <taxon>Rosaceae</taxon>
        <taxon>Amygdaloideae</taxon>
        <taxon>Maleae</taxon>
        <taxon>Pyrus</taxon>
    </lineage>
</organism>
<proteinExistence type="predicted"/>
<dbReference type="Pfam" id="PF02466">
    <property type="entry name" value="Tim17"/>
    <property type="match status" value="1"/>
</dbReference>
<dbReference type="InterPro" id="IPR039175">
    <property type="entry name" value="TIM22"/>
</dbReference>
<dbReference type="AlphaFoldDB" id="A0A5N5HE11"/>
<dbReference type="PANTHER" id="PTHR14110:SF1">
    <property type="entry name" value="CHLOROPLASTIC IMPORT INNER MEMBRANE TRANSLOCASE SUBUNIT TIM22-2-RELATED"/>
    <property type="match status" value="1"/>
</dbReference>
<comment type="caution">
    <text evidence="5">The sequence shown here is derived from an EMBL/GenBank/DDBJ whole genome shotgun (WGS) entry which is preliminary data.</text>
</comment>
<reference evidence="6" key="2">
    <citation type="submission" date="2019-10" db="EMBL/GenBank/DDBJ databases">
        <title>A de novo genome assembly of a pear dwarfing rootstock.</title>
        <authorList>
            <person name="Wang F."/>
            <person name="Wang J."/>
            <person name="Li S."/>
            <person name="Zhang Y."/>
            <person name="Fang M."/>
            <person name="Ma L."/>
            <person name="Zhao Y."/>
            <person name="Jiang S."/>
        </authorList>
    </citation>
    <scope>NUCLEOTIDE SEQUENCE [LARGE SCALE GENOMIC DNA]</scope>
</reference>
<evidence type="ECO:0000313" key="6">
    <source>
        <dbReference type="Proteomes" id="UP000327157"/>
    </source>
</evidence>
<keyword evidence="3" id="KW-1133">Transmembrane helix</keyword>
<evidence type="ECO:0000313" key="5">
    <source>
        <dbReference type="EMBL" id="KAB2626105.1"/>
    </source>
</evidence>
<dbReference type="GO" id="GO:0009941">
    <property type="term" value="C:chloroplast envelope"/>
    <property type="evidence" value="ECO:0007669"/>
    <property type="project" value="TreeGrafter"/>
</dbReference>
<dbReference type="EMBL" id="SMOL01000160">
    <property type="protein sequence ID" value="KAB2626105.1"/>
    <property type="molecule type" value="Genomic_DNA"/>
</dbReference>
<accession>A0A5N5HE11</accession>
<dbReference type="GO" id="GO:0045036">
    <property type="term" value="P:protein targeting to chloroplast"/>
    <property type="evidence" value="ECO:0007669"/>
    <property type="project" value="TreeGrafter"/>
</dbReference>
<gene>
    <name evidence="5" type="ORF">D8674_017765</name>
</gene>
<dbReference type="Proteomes" id="UP000327157">
    <property type="component" value="Chromosome 16"/>
</dbReference>
<dbReference type="GO" id="GO:0042721">
    <property type="term" value="C:TIM22 mitochondrial import inner membrane insertion complex"/>
    <property type="evidence" value="ECO:0007669"/>
    <property type="project" value="InterPro"/>
</dbReference>
<protein>
    <submittedName>
        <fullName evidence="5">Mitochondrial import inner membrane translocase subunit TIM22-2-like</fullName>
    </submittedName>
</protein>
<dbReference type="GO" id="GO:0045039">
    <property type="term" value="P:protein insertion into mitochondrial inner membrane"/>
    <property type="evidence" value="ECO:0007669"/>
    <property type="project" value="InterPro"/>
</dbReference>
<evidence type="ECO:0000256" key="4">
    <source>
        <dbReference type="ARBA" id="ARBA00023136"/>
    </source>
</evidence>
<name>A0A5N5HE11_9ROSA</name>
<dbReference type="GO" id="GO:0008320">
    <property type="term" value="F:protein transmembrane transporter activity"/>
    <property type="evidence" value="ECO:0007669"/>
    <property type="project" value="TreeGrafter"/>
</dbReference>
<reference evidence="5 6" key="1">
    <citation type="submission" date="2019-09" db="EMBL/GenBank/DDBJ databases">
        <authorList>
            <person name="Ou C."/>
        </authorList>
    </citation>
    <scope>NUCLEOTIDE SEQUENCE [LARGE SCALE GENOMIC DNA]</scope>
    <source>
        <strain evidence="5">S2</strain>
        <tissue evidence="5">Leaf</tissue>
    </source>
</reference>
<reference evidence="5 6" key="3">
    <citation type="submission" date="2019-11" db="EMBL/GenBank/DDBJ databases">
        <title>A de novo genome assembly of a pear dwarfing rootstock.</title>
        <authorList>
            <person name="Wang F."/>
            <person name="Wang J."/>
            <person name="Li S."/>
            <person name="Zhang Y."/>
            <person name="Fang M."/>
            <person name="Ma L."/>
            <person name="Zhao Y."/>
            <person name="Jiang S."/>
        </authorList>
    </citation>
    <scope>NUCLEOTIDE SEQUENCE [LARGE SCALE GENOMIC DNA]</scope>
    <source>
        <strain evidence="5">S2</strain>
        <tissue evidence="5">Leaf</tissue>
    </source>
</reference>
<dbReference type="OrthoDB" id="1913277at2759"/>
<evidence type="ECO:0000256" key="2">
    <source>
        <dbReference type="ARBA" id="ARBA00022692"/>
    </source>
</evidence>
<dbReference type="PANTHER" id="PTHR14110">
    <property type="entry name" value="MITOCHONDRIAL IMPORT INNER MEMBRANE TRANSLOCASE SUBUNIT TIM22"/>
    <property type="match status" value="1"/>
</dbReference>
<evidence type="ECO:0000256" key="1">
    <source>
        <dbReference type="ARBA" id="ARBA00004141"/>
    </source>
</evidence>
<sequence>MSMSWLFKRQGFKGSFADTFAVFSGVHSLVVCTLKRLRGNDDVINVGVAGCCTRLALSFPGAPQALLQSCLTFRAFSFVIEGLYKQQKKSEQVRPLVLALQLSLLGEQKASFNFFWNSFKNRKKGTSHPA</sequence>
<comment type="subcellular location">
    <subcellularLocation>
        <location evidence="1">Membrane</location>
        <topology evidence="1">Multi-pass membrane protein</topology>
    </subcellularLocation>
</comment>
<keyword evidence="2" id="KW-0812">Transmembrane</keyword>
<keyword evidence="6" id="KW-1185">Reference proteome</keyword>
<evidence type="ECO:0000256" key="3">
    <source>
        <dbReference type="ARBA" id="ARBA00022989"/>
    </source>
</evidence>